<evidence type="ECO:0000313" key="2">
    <source>
        <dbReference type="EMBL" id="MPC51518.1"/>
    </source>
</evidence>
<keyword evidence="3" id="KW-1185">Reference proteome</keyword>
<feature type="compositionally biased region" description="Basic and acidic residues" evidence="1">
    <location>
        <begin position="1"/>
        <end position="10"/>
    </location>
</feature>
<organism evidence="2 3">
    <name type="scientific">Portunus trituberculatus</name>
    <name type="common">Swimming crab</name>
    <name type="synonym">Neptunus trituberculatus</name>
    <dbReference type="NCBI Taxonomy" id="210409"/>
    <lineage>
        <taxon>Eukaryota</taxon>
        <taxon>Metazoa</taxon>
        <taxon>Ecdysozoa</taxon>
        <taxon>Arthropoda</taxon>
        <taxon>Crustacea</taxon>
        <taxon>Multicrustacea</taxon>
        <taxon>Malacostraca</taxon>
        <taxon>Eumalacostraca</taxon>
        <taxon>Eucarida</taxon>
        <taxon>Decapoda</taxon>
        <taxon>Pleocyemata</taxon>
        <taxon>Brachyura</taxon>
        <taxon>Eubrachyura</taxon>
        <taxon>Portunoidea</taxon>
        <taxon>Portunidae</taxon>
        <taxon>Portuninae</taxon>
        <taxon>Portunus</taxon>
    </lineage>
</organism>
<comment type="caution">
    <text evidence="2">The sequence shown here is derived from an EMBL/GenBank/DDBJ whole genome shotgun (WGS) entry which is preliminary data.</text>
</comment>
<gene>
    <name evidence="2" type="ORF">E2C01_045366</name>
</gene>
<name>A0A5B7G303_PORTR</name>
<dbReference type="EMBL" id="VSRR010010231">
    <property type="protein sequence ID" value="MPC51518.1"/>
    <property type="molecule type" value="Genomic_DNA"/>
</dbReference>
<evidence type="ECO:0000313" key="3">
    <source>
        <dbReference type="Proteomes" id="UP000324222"/>
    </source>
</evidence>
<evidence type="ECO:0000256" key="1">
    <source>
        <dbReference type="SAM" id="MobiDB-lite"/>
    </source>
</evidence>
<feature type="region of interest" description="Disordered" evidence="1">
    <location>
        <begin position="1"/>
        <end position="21"/>
    </location>
</feature>
<accession>A0A5B7G303</accession>
<protein>
    <submittedName>
        <fullName evidence="2">Uncharacterized protein</fullName>
    </submittedName>
</protein>
<reference evidence="2 3" key="1">
    <citation type="submission" date="2019-05" db="EMBL/GenBank/DDBJ databases">
        <title>Another draft genome of Portunus trituberculatus and its Hox gene families provides insights of decapod evolution.</title>
        <authorList>
            <person name="Jeong J.-H."/>
            <person name="Song I."/>
            <person name="Kim S."/>
            <person name="Choi T."/>
            <person name="Kim D."/>
            <person name="Ryu S."/>
            <person name="Kim W."/>
        </authorList>
    </citation>
    <scope>NUCLEOTIDE SEQUENCE [LARGE SCALE GENOMIC DNA]</scope>
    <source>
        <tissue evidence="2">Muscle</tissue>
    </source>
</reference>
<dbReference type="AlphaFoldDB" id="A0A5B7G303"/>
<dbReference type="Proteomes" id="UP000324222">
    <property type="component" value="Unassembled WGS sequence"/>
</dbReference>
<proteinExistence type="predicted"/>
<sequence length="89" mass="10202">MAARFRDSRWTKQPPPPANRSVAHIQACVVKTYFQLPQQHSYPLGDPDLEFCVGHHLLHGQWLPVERVYLIGKQVACDGLPINCQLRKK</sequence>